<dbReference type="AlphaFoldDB" id="A0ABD0MTK7"/>
<sequence length="123" mass="14107">MNEEEDNVDRVVRDENEPAGENVQIERMETVNEQAIAEVHESDNEGIEWGWDAQSENGKYPNSTHTSGRRRPDLQNSIGMMSLRERLLIGKISPRHRHLIANAFRCYGSTGDHVNWGYARACR</sequence>
<comment type="caution">
    <text evidence="2">The sequence shown here is derived from an EMBL/GenBank/DDBJ whole genome shotgun (WGS) entry which is preliminary data.</text>
</comment>
<feature type="compositionally biased region" description="Polar residues" evidence="1">
    <location>
        <begin position="54"/>
        <end position="66"/>
    </location>
</feature>
<accession>A0ABD0MTK7</accession>
<dbReference type="EMBL" id="JAMKFB020000118">
    <property type="protein sequence ID" value="KAL0153359.1"/>
    <property type="molecule type" value="Genomic_DNA"/>
</dbReference>
<evidence type="ECO:0000313" key="3">
    <source>
        <dbReference type="Proteomes" id="UP001529510"/>
    </source>
</evidence>
<evidence type="ECO:0000256" key="1">
    <source>
        <dbReference type="SAM" id="MobiDB-lite"/>
    </source>
</evidence>
<name>A0ABD0MTK7_CIRMR</name>
<protein>
    <submittedName>
        <fullName evidence="2">Uncharacterized protein</fullName>
    </submittedName>
</protein>
<gene>
    <name evidence="2" type="ORF">M9458_051355</name>
</gene>
<keyword evidence="3" id="KW-1185">Reference proteome</keyword>
<proteinExistence type="predicted"/>
<feature type="region of interest" description="Disordered" evidence="1">
    <location>
        <begin position="52"/>
        <end position="74"/>
    </location>
</feature>
<reference evidence="2 3" key="1">
    <citation type="submission" date="2024-05" db="EMBL/GenBank/DDBJ databases">
        <title>Genome sequencing and assembly of Indian major carp, Cirrhinus mrigala (Hamilton, 1822).</title>
        <authorList>
            <person name="Mohindra V."/>
            <person name="Chowdhury L.M."/>
            <person name="Lal K."/>
            <person name="Jena J.K."/>
        </authorList>
    </citation>
    <scope>NUCLEOTIDE SEQUENCE [LARGE SCALE GENOMIC DNA]</scope>
    <source>
        <strain evidence="2">CM1030</strain>
        <tissue evidence="2">Blood</tissue>
    </source>
</reference>
<feature type="region of interest" description="Disordered" evidence="1">
    <location>
        <begin position="1"/>
        <end position="21"/>
    </location>
</feature>
<evidence type="ECO:0000313" key="2">
    <source>
        <dbReference type="EMBL" id="KAL0153359.1"/>
    </source>
</evidence>
<dbReference type="Proteomes" id="UP001529510">
    <property type="component" value="Unassembled WGS sequence"/>
</dbReference>
<organism evidence="2 3">
    <name type="scientific">Cirrhinus mrigala</name>
    <name type="common">Mrigala</name>
    <dbReference type="NCBI Taxonomy" id="683832"/>
    <lineage>
        <taxon>Eukaryota</taxon>
        <taxon>Metazoa</taxon>
        <taxon>Chordata</taxon>
        <taxon>Craniata</taxon>
        <taxon>Vertebrata</taxon>
        <taxon>Euteleostomi</taxon>
        <taxon>Actinopterygii</taxon>
        <taxon>Neopterygii</taxon>
        <taxon>Teleostei</taxon>
        <taxon>Ostariophysi</taxon>
        <taxon>Cypriniformes</taxon>
        <taxon>Cyprinidae</taxon>
        <taxon>Labeoninae</taxon>
        <taxon>Labeonini</taxon>
        <taxon>Cirrhinus</taxon>
    </lineage>
</organism>